<protein>
    <submittedName>
        <fullName evidence="1">DUF4286 family protein</fullName>
    </submittedName>
</protein>
<evidence type="ECO:0000313" key="2">
    <source>
        <dbReference type="Proteomes" id="UP001597545"/>
    </source>
</evidence>
<dbReference type="InterPro" id="IPR025563">
    <property type="entry name" value="DUF4286"/>
</dbReference>
<dbReference type="Proteomes" id="UP001597545">
    <property type="component" value="Unassembled WGS sequence"/>
</dbReference>
<evidence type="ECO:0000313" key="1">
    <source>
        <dbReference type="EMBL" id="MFD2548430.1"/>
    </source>
</evidence>
<sequence length="96" mass="11345">MILYNISIIVEDSNHDQLYTWLRKKLQESTYDVQLLKMLESPHEGTTYCVQYVAADEQQLASFQQEIVPMLHLYITANHSEKAFLFESKMQYLILN</sequence>
<dbReference type="RefSeq" id="WP_380904175.1">
    <property type="nucleotide sequence ID" value="NZ_JBHUEG010000001.1"/>
</dbReference>
<gene>
    <name evidence="1" type="ORF">ACFSR5_12320</name>
</gene>
<organism evidence="1 2">
    <name type="scientific">Sphingobacterium suaedae</name>
    <dbReference type="NCBI Taxonomy" id="1686402"/>
    <lineage>
        <taxon>Bacteria</taxon>
        <taxon>Pseudomonadati</taxon>
        <taxon>Bacteroidota</taxon>
        <taxon>Sphingobacteriia</taxon>
        <taxon>Sphingobacteriales</taxon>
        <taxon>Sphingobacteriaceae</taxon>
        <taxon>Sphingobacterium</taxon>
    </lineage>
</organism>
<dbReference type="EMBL" id="JBHULR010000004">
    <property type="protein sequence ID" value="MFD2548430.1"/>
    <property type="molecule type" value="Genomic_DNA"/>
</dbReference>
<keyword evidence="2" id="KW-1185">Reference proteome</keyword>
<proteinExistence type="predicted"/>
<reference evidence="2" key="1">
    <citation type="journal article" date="2019" name="Int. J. Syst. Evol. Microbiol.">
        <title>The Global Catalogue of Microorganisms (GCM) 10K type strain sequencing project: providing services to taxonomists for standard genome sequencing and annotation.</title>
        <authorList>
            <consortium name="The Broad Institute Genomics Platform"/>
            <consortium name="The Broad Institute Genome Sequencing Center for Infectious Disease"/>
            <person name="Wu L."/>
            <person name="Ma J."/>
        </authorList>
    </citation>
    <scope>NUCLEOTIDE SEQUENCE [LARGE SCALE GENOMIC DNA]</scope>
    <source>
        <strain evidence="2">KCTC 42662</strain>
    </source>
</reference>
<name>A0ABW5KJG6_9SPHI</name>
<comment type="caution">
    <text evidence="1">The sequence shown here is derived from an EMBL/GenBank/DDBJ whole genome shotgun (WGS) entry which is preliminary data.</text>
</comment>
<dbReference type="Pfam" id="PF14114">
    <property type="entry name" value="DUF4286"/>
    <property type="match status" value="1"/>
</dbReference>
<accession>A0ABW5KJG6</accession>